<evidence type="ECO:0000313" key="3">
    <source>
        <dbReference type="Proteomes" id="UP001607303"/>
    </source>
</evidence>
<evidence type="ECO:0000256" key="1">
    <source>
        <dbReference type="SAM" id="MobiDB-lite"/>
    </source>
</evidence>
<feature type="region of interest" description="Disordered" evidence="1">
    <location>
        <begin position="73"/>
        <end position="130"/>
    </location>
</feature>
<comment type="caution">
    <text evidence="2">The sequence shown here is derived from an EMBL/GenBank/DDBJ whole genome shotgun (WGS) entry which is preliminary data.</text>
</comment>
<feature type="compositionally biased region" description="Low complexity" evidence="1">
    <location>
        <begin position="73"/>
        <end position="106"/>
    </location>
</feature>
<reference evidence="2 3" key="1">
    <citation type="journal article" date="2024" name="Ann. Entomol. Soc. Am.">
        <title>Genomic analyses of the southern and eastern yellowjacket wasps (Hymenoptera: Vespidae) reveal evolutionary signatures of social life.</title>
        <authorList>
            <person name="Catto M.A."/>
            <person name="Caine P.B."/>
            <person name="Orr S.E."/>
            <person name="Hunt B.G."/>
            <person name="Goodisman M.A.D."/>
        </authorList>
    </citation>
    <scope>NUCLEOTIDE SEQUENCE [LARGE SCALE GENOMIC DNA]</scope>
    <source>
        <strain evidence="2">232</strain>
        <tissue evidence="2">Head and thorax</tissue>
    </source>
</reference>
<name>A0ABD2CL69_VESMC</name>
<gene>
    <name evidence="2" type="ORF">V1477_005997</name>
</gene>
<organism evidence="2 3">
    <name type="scientific">Vespula maculifrons</name>
    <name type="common">Eastern yellow jacket</name>
    <name type="synonym">Wasp</name>
    <dbReference type="NCBI Taxonomy" id="7453"/>
    <lineage>
        <taxon>Eukaryota</taxon>
        <taxon>Metazoa</taxon>
        <taxon>Ecdysozoa</taxon>
        <taxon>Arthropoda</taxon>
        <taxon>Hexapoda</taxon>
        <taxon>Insecta</taxon>
        <taxon>Pterygota</taxon>
        <taxon>Neoptera</taxon>
        <taxon>Endopterygota</taxon>
        <taxon>Hymenoptera</taxon>
        <taxon>Apocrita</taxon>
        <taxon>Aculeata</taxon>
        <taxon>Vespoidea</taxon>
        <taxon>Vespidae</taxon>
        <taxon>Vespinae</taxon>
        <taxon>Vespula</taxon>
    </lineage>
</organism>
<sequence length="130" mass="13524">MGFVETRDGSFISTVEKNSRQRRSKDSTLDVLNARNVWMIYKRCCTLLYVSRSADGTLLLLGSYDAAAACDDGSCNSNSSSSNSNCSSNSDGSSSSGSSSSSSSSSRTVTAIVSPSGGDFNDDAGRAQEG</sequence>
<proteinExistence type="predicted"/>
<evidence type="ECO:0000313" key="2">
    <source>
        <dbReference type="EMBL" id="KAL2745843.1"/>
    </source>
</evidence>
<keyword evidence="3" id="KW-1185">Reference proteome</keyword>
<dbReference type="Proteomes" id="UP001607303">
    <property type="component" value="Unassembled WGS sequence"/>
</dbReference>
<accession>A0ABD2CL69</accession>
<dbReference type="AlphaFoldDB" id="A0ABD2CL69"/>
<dbReference type="EMBL" id="JAYRBN010000040">
    <property type="protein sequence ID" value="KAL2745843.1"/>
    <property type="molecule type" value="Genomic_DNA"/>
</dbReference>
<protein>
    <submittedName>
        <fullName evidence="2">Uncharacterized protein</fullName>
    </submittedName>
</protein>